<proteinExistence type="predicted"/>
<accession>D4KYL6</accession>
<feature type="domain" description="HTH araC/xylS-type" evidence="1">
    <location>
        <begin position="1"/>
        <end position="16"/>
    </location>
</feature>
<dbReference type="HOGENOM" id="CLU_3423087_0_0_9"/>
<dbReference type="EMBL" id="FP929050">
    <property type="protein sequence ID" value="CBL12456.1"/>
    <property type="molecule type" value="Genomic_DNA"/>
</dbReference>
<dbReference type="InterPro" id="IPR018060">
    <property type="entry name" value="HTH_AraC"/>
</dbReference>
<dbReference type="KEGG" id="rix:RO1_19080"/>
<name>D4KYL6_9FIRM</name>
<evidence type="ECO:0000313" key="2">
    <source>
        <dbReference type="EMBL" id="CBL12456.1"/>
    </source>
</evidence>
<evidence type="ECO:0000259" key="1">
    <source>
        <dbReference type="PROSITE" id="PS01124"/>
    </source>
</evidence>
<reference evidence="2 3" key="2">
    <citation type="submission" date="2010-03" db="EMBL/GenBank/DDBJ databases">
        <authorList>
            <person name="Pajon A."/>
        </authorList>
    </citation>
    <scope>NUCLEOTIDE SEQUENCE [LARGE SCALE GENOMIC DNA]</scope>
    <source>
        <strain evidence="2 3">XB6B4</strain>
    </source>
</reference>
<dbReference type="AlphaFoldDB" id="D4KYL6"/>
<organism evidence="2 3">
    <name type="scientific">Roseburia intestinalis XB6B4</name>
    <dbReference type="NCBI Taxonomy" id="718255"/>
    <lineage>
        <taxon>Bacteria</taxon>
        <taxon>Bacillati</taxon>
        <taxon>Bacillota</taxon>
        <taxon>Clostridia</taxon>
        <taxon>Lachnospirales</taxon>
        <taxon>Lachnospiraceae</taxon>
        <taxon>Roseburia</taxon>
    </lineage>
</organism>
<dbReference type="PROSITE" id="PS01124">
    <property type="entry name" value="HTH_ARAC_FAMILY_2"/>
    <property type="match status" value="1"/>
</dbReference>
<sequence length="23" mass="2809">MFKENTGLTPLEYRRKFGEETYV</sequence>
<evidence type="ECO:0000313" key="3">
    <source>
        <dbReference type="Proteomes" id="UP000008953"/>
    </source>
</evidence>
<gene>
    <name evidence="2" type="ORF">RO1_19080</name>
</gene>
<dbReference type="Proteomes" id="UP000008953">
    <property type="component" value="Chromosome"/>
</dbReference>
<protein>
    <recommendedName>
        <fullName evidence="1">HTH araC/xylS-type domain-containing protein</fullName>
    </recommendedName>
</protein>
<dbReference type="GO" id="GO:0003700">
    <property type="term" value="F:DNA-binding transcription factor activity"/>
    <property type="evidence" value="ECO:0007669"/>
    <property type="project" value="InterPro"/>
</dbReference>
<dbReference type="GO" id="GO:0043565">
    <property type="term" value="F:sequence-specific DNA binding"/>
    <property type="evidence" value="ECO:0007669"/>
    <property type="project" value="InterPro"/>
</dbReference>
<reference evidence="2 3" key="1">
    <citation type="submission" date="2010-03" db="EMBL/GenBank/DDBJ databases">
        <title>The genome sequence of Roseburia intestinalis XB6B4.</title>
        <authorList>
            <consortium name="metaHIT consortium -- http://www.metahit.eu/"/>
            <person name="Pajon A."/>
            <person name="Turner K."/>
            <person name="Parkhill J."/>
            <person name="Bernalier A."/>
        </authorList>
    </citation>
    <scope>NUCLEOTIDE SEQUENCE [LARGE SCALE GENOMIC DNA]</scope>
    <source>
        <strain evidence="2 3">XB6B4</strain>
    </source>
</reference>